<dbReference type="InterPro" id="IPR016192">
    <property type="entry name" value="APOBEC/CMP_deaminase_Zn-bd"/>
</dbReference>
<evidence type="ECO:0000256" key="2">
    <source>
        <dbReference type="ARBA" id="ARBA00011738"/>
    </source>
</evidence>
<comment type="caution">
    <text evidence="10">The sequence shown here is derived from an EMBL/GenBank/DDBJ whole genome shotgun (WGS) entry which is preliminary data.</text>
</comment>
<feature type="domain" description="CMP/dCMP-type deaminase" evidence="9">
    <location>
        <begin position="1"/>
        <end position="106"/>
    </location>
</feature>
<dbReference type="GO" id="GO:0008270">
    <property type="term" value="F:zinc ion binding"/>
    <property type="evidence" value="ECO:0007669"/>
    <property type="project" value="UniProtKB-UniRule"/>
</dbReference>
<dbReference type="InterPro" id="IPR002125">
    <property type="entry name" value="CMP_dCMP_dom"/>
</dbReference>
<feature type="binding site" evidence="8">
    <location>
        <position position="78"/>
    </location>
    <ligand>
        <name>Zn(2+)</name>
        <dbReference type="ChEBI" id="CHEBI:29105"/>
        <note>catalytic</note>
    </ligand>
</feature>
<dbReference type="InterPro" id="IPR028883">
    <property type="entry name" value="tRNA_aden_deaminase"/>
</dbReference>
<dbReference type="GO" id="GO:0002100">
    <property type="term" value="P:tRNA wobble adenosine to inosine editing"/>
    <property type="evidence" value="ECO:0007669"/>
    <property type="project" value="UniProtKB-UniRule"/>
</dbReference>
<dbReference type="PANTHER" id="PTHR11079">
    <property type="entry name" value="CYTOSINE DEAMINASE FAMILY MEMBER"/>
    <property type="match status" value="1"/>
</dbReference>
<keyword evidence="11" id="KW-1185">Reference proteome</keyword>
<proteinExistence type="inferred from homology"/>
<feature type="binding site" evidence="8">
    <location>
        <position position="81"/>
    </location>
    <ligand>
        <name>Zn(2+)</name>
        <dbReference type="ChEBI" id="CHEBI:29105"/>
        <note>catalytic</note>
    </ligand>
</feature>
<comment type="cofactor">
    <cofactor evidence="8">
        <name>Zn(2+)</name>
        <dbReference type="ChEBI" id="CHEBI:29105"/>
    </cofactor>
    <text evidence="8">Binds 1 zinc ion per subunit.</text>
</comment>
<comment type="catalytic activity">
    <reaction evidence="7 8">
        <text>adenosine(34) in tRNA + H2O + H(+) = inosine(34) in tRNA + NH4(+)</text>
        <dbReference type="Rhea" id="RHEA:43168"/>
        <dbReference type="Rhea" id="RHEA-COMP:10373"/>
        <dbReference type="Rhea" id="RHEA-COMP:10374"/>
        <dbReference type="ChEBI" id="CHEBI:15377"/>
        <dbReference type="ChEBI" id="CHEBI:15378"/>
        <dbReference type="ChEBI" id="CHEBI:28938"/>
        <dbReference type="ChEBI" id="CHEBI:74411"/>
        <dbReference type="ChEBI" id="CHEBI:82852"/>
        <dbReference type="EC" id="3.5.4.33"/>
    </reaction>
</comment>
<dbReference type="GO" id="GO:0052717">
    <property type="term" value="F:tRNA-specific adenosine-34 deaminase activity"/>
    <property type="evidence" value="ECO:0007669"/>
    <property type="project" value="UniProtKB-UniRule"/>
</dbReference>
<protein>
    <recommendedName>
        <fullName evidence="8">tRNA-specific adenosine deaminase</fullName>
        <ecNumber evidence="8">3.5.4.33</ecNumber>
    </recommendedName>
</protein>
<evidence type="ECO:0000256" key="5">
    <source>
        <dbReference type="ARBA" id="ARBA00022801"/>
    </source>
</evidence>
<evidence type="ECO:0000256" key="6">
    <source>
        <dbReference type="ARBA" id="ARBA00022833"/>
    </source>
</evidence>
<evidence type="ECO:0000256" key="3">
    <source>
        <dbReference type="ARBA" id="ARBA00022694"/>
    </source>
</evidence>
<keyword evidence="5 8" id="KW-0378">Hydrolase</keyword>
<comment type="similarity">
    <text evidence="1">Belongs to the cytidine and deoxycytidylate deaminase family. ADAT2 subfamily.</text>
</comment>
<evidence type="ECO:0000259" key="9">
    <source>
        <dbReference type="PROSITE" id="PS51747"/>
    </source>
</evidence>
<evidence type="ECO:0000256" key="8">
    <source>
        <dbReference type="HAMAP-Rule" id="MF_00972"/>
    </source>
</evidence>
<keyword evidence="3 8" id="KW-0819">tRNA processing</keyword>
<dbReference type="PROSITE" id="PS51747">
    <property type="entry name" value="CYT_DCMP_DEAMINASES_2"/>
    <property type="match status" value="1"/>
</dbReference>
<dbReference type="Pfam" id="PF00383">
    <property type="entry name" value="dCMP_cyt_deam_1"/>
    <property type="match status" value="1"/>
</dbReference>
<dbReference type="EMBL" id="PHIG01000033">
    <property type="protein sequence ID" value="PJK29438.1"/>
    <property type="molecule type" value="Genomic_DNA"/>
</dbReference>
<evidence type="ECO:0000256" key="7">
    <source>
        <dbReference type="ARBA" id="ARBA00048045"/>
    </source>
</evidence>
<feature type="binding site" evidence="8">
    <location>
        <position position="48"/>
    </location>
    <ligand>
        <name>Zn(2+)</name>
        <dbReference type="ChEBI" id="CHEBI:29105"/>
        <note>catalytic</note>
    </ligand>
</feature>
<name>A0A2M9G140_9PROT</name>
<organism evidence="10 11">
    <name type="scientific">Minwuia thermotolerans</name>
    <dbReference type="NCBI Taxonomy" id="2056226"/>
    <lineage>
        <taxon>Bacteria</taxon>
        <taxon>Pseudomonadati</taxon>
        <taxon>Pseudomonadota</taxon>
        <taxon>Alphaproteobacteria</taxon>
        <taxon>Minwuiales</taxon>
        <taxon>Minwuiaceae</taxon>
        <taxon>Minwuia</taxon>
    </lineage>
</organism>
<dbReference type="Proteomes" id="UP000229498">
    <property type="component" value="Unassembled WGS sequence"/>
</dbReference>
<dbReference type="OrthoDB" id="9802676at2"/>
<dbReference type="PANTHER" id="PTHR11079:SF202">
    <property type="entry name" value="TRNA-SPECIFIC ADENOSINE DEAMINASE"/>
    <property type="match status" value="1"/>
</dbReference>
<dbReference type="SUPFAM" id="SSF53927">
    <property type="entry name" value="Cytidine deaminase-like"/>
    <property type="match status" value="1"/>
</dbReference>
<dbReference type="PROSITE" id="PS00903">
    <property type="entry name" value="CYT_DCMP_DEAMINASES_1"/>
    <property type="match status" value="1"/>
</dbReference>
<evidence type="ECO:0000313" key="10">
    <source>
        <dbReference type="EMBL" id="PJK29438.1"/>
    </source>
</evidence>
<dbReference type="CDD" id="cd01285">
    <property type="entry name" value="nucleoside_deaminase"/>
    <property type="match status" value="1"/>
</dbReference>
<evidence type="ECO:0000313" key="11">
    <source>
        <dbReference type="Proteomes" id="UP000229498"/>
    </source>
</evidence>
<comment type="subunit">
    <text evidence="2 8">Homodimer.</text>
</comment>
<evidence type="ECO:0000256" key="4">
    <source>
        <dbReference type="ARBA" id="ARBA00022723"/>
    </source>
</evidence>
<comment type="function">
    <text evidence="8">Catalyzes the deamination of adenosine to inosine at the wobble position 34 of tRNA(Arg2).</text>
</comment>
<dbReference type="InterPro" id="IPR016193">
    <property type="entry name" value="Cytidine_deaminase-like"/>
</dbReference>
<keyword evidence="4 8" id="KW-0479">Metal-binding</keyword>
<reference evidence="10 11" key="1">
    <citation type="submission" date="2017-11" db="EMBL/GenBank/DDBJ databases">
        <title>Draft genome sequence of Rhizobiales bacterium SY3-13.</title>
        <authorList>
            <person name="Sun C."/>
        </authorList>
    </citation>
    <scope>NUCLEOTIDE SEQUENCE [LARGE SCALE GENOMIC DNA]</scope>
    <source>
        <strain evidence="10 11">SY3-13</strain>
    </source>
</reference>
<dbReference type="Gene3D" id="3.40.140.10">
    <property type="entry name" value="Cytidine Deaminase, domain 2"/>
    <property type="match status" value="1"/>
</dbReference>
<evidence type="ECO:0000256" key="1">
    <source>
        <dbReference type="ARBA" id="ARBA00010669"/>
    </source>
</evidence>
<dbReference type="EC" id="3.5.4.33" evidence="8"/>
<feature type="active site" description="Proton donor" evidence="8">
    <location>
        <position position="50"/>
    </location>
</feature>
<gene>
    <name evidence="8" type="primary">tadA</name>
    <name evidence="10" type="ORF">CVT23_12285</name>
</gene>
<keyword evidence="6 8" id="KW-0862">Zinc</keyword>
<accession>A0A2M9G140</accession>
<sequence length="145" mass="15615">MAHALDAAGAALLRGEVPVGCVVVHHPTERIVGRAGNQTVGRNDPTGHAEILALRQAGQALGGYRLTECDLYVTLEPCAMCAGAISHARIRRLYYGAADGKGGAVENGVRFFQQPTCHHAPEVYPGIDEARAAELLRRFFQQKRL</sequence>
<dbReference type="AlphaFoldDB" id="A0A2M9G140"/>
<dbReference type="HAMAP" id="MF_00972">
    <property type="entry name" value="tRNA_aden_deaminase"/>
    <property type="match status" value="1"/>
</dbReference>